<accession>A0A180G8B5</accession>
<gene>
    <name evidence="2" type="ORF">PTTG_08822</name>
</gene>
<evidence type="ECO:0000313" key="2">
    <source>
        <dbReference type="EMBL" id="OAV88854.1"/>
    </source>
</evidence>
<dbReference type="InterPro" id="IPR040521">
    <property type="entry name" value="KDZ"/>
</dbReference>
<dbReference type="PANTHER" id="PTHR33096">
    <property type="entry name" value="CXC2 DOMAIN-CONTAINING PROTEIN"/>
    <property type="match status" value="1"/>
</dbReference>
<name>A0A180G8B5_PUCT1</name>
<dbReference type="EMBL" id="ADAS02000151">
    <property type="protein sequence ID" value="OAV88854.1"/>
    <property type="molecule type" value="Genomic_DNA"/>
</dbReference>
<evidence type="ECO:0000259" key="1">
    <source>
        <dbReference type="Pfam" id="PF18802"/>
    </source>
</evidence>
<dbReference type="Pfam" id="PF18802">
    <property type="entry name" value="CxC1"/>
    <property type="match status" value="1"/>
</dbReference>
<reference evidence="3 4" key="3">
    <citation type="journal article" date="2017" name="G3 (Bethesda)">
        <title>Comparative analysis highlights variable genome content of wheat rusts and divergence of the mating loci.</title>
        <authorList>
            <person name="Cuomo C.A."/>
            <person name="Bakkeren G."/>
            <person name="Khalil H.B."/>
            <person name="Panwar V."/>
            <person name="Joly D."/>
            <person name="Linning R."/>
            <person name="Sakthikumar S."/>
            <person name="Song X."/>
            <person name="Adiconis X."/>
            <person name="Fan L."/>
            <person name="Goldberg J.M."/>
            <person name="Levin J.Z."/>
            <person name="Young S."/>
            <person name="Zeng Q."/>
            <person name="Anikster Y."/>
            <person name="Bruce M."/>
            <person name="Wang M."/>
            <person name="Yin C."/>
            <person name="McCallum B."/>
            <person name="Szabo L.J."/>
            <person name="Hulbert S."/>
            <person name="Chen X."/>
            <person name="Fellers J.P."/>
        </authorList>
    </citation>
    <scope>NUCLEOTIDE SEQUENCE</scope>
    <source>
        <strain evidence="3">isolate 1-1 / race 1 (BBBD)</strain>
        <strain evidence="4">Isolate 1-1 / race 1 (BBBD)</strain>
    </source>
</reference>
<reference evidence="2" key="2">
    <citation type="submission" date="2016-05" db="EMBL/GenBank/DDBJ databases">
        <title>Comparative analysis highlights variable genome content of wheat rusts and divergence of the mating loci.</title>
        <authorList>
            <person name="Cuomo C.A."/>
            <person name="Bakkeren G."/>
            <person name="Szabo L."/>
            <person name="Khalil H."/>
            <person name="Joly D."/>
            <person name="Goldberg J."/>
            <person name="Young S."/>
            <person name="Zeng Q."/>
            <person name="Fellers J."/>
        </authorList>
    </citation>
    <scope>NUCLEOTIDE SEQUENCE [LARGE SCALE GENOMIC DNA]</scope>
    <source>
        <strain evidence="2">1-1 BBBD Race 1</strain>
    </source>
</reference>
<dbReference type="AlphaFoldDB" id="A0A180G8B5"/>
<dbReference type="Pfam" id="PF18758">
    <property type="entry name" value="KDZ"/>
    <property type="match status" value="1"/>
</dbReference>
<dbReference type="OrthoDB" id="2507164at2759"/>
<keyword evidence="4" id="KW-1185">Reference proteome</keyword>
<feature type="non-terminal residue" evidence="2">
    <location>
        <position position="388"/>
    </location>
</feature>
<feature type="domain" description="CxC1-like cysteine cluster associated with KDZ transposases" evidence="1">
    <location>
        <begin position="8"/>
        <end position="71"/>
    </location>
</feature>
<sequence>MLHRHPGKPIPFCKCTPDVVRLIHYGYFACLAEAPCTAFSIQLVQYHHHLWQATAVSASGFLESLSSFLDTCTDTPLLNRGSTHKRSLERNFQQQHYADASKDNPREEQYPESFNPSFKDCEQHGGFECIRTCGSRNQYQHKAADDTRNGSTWEKCDNNGLFASTCRHDVPLLMINIYKTGEKLYYPISIIQNILADFPDSKVGVLCDIGCHLEAQIIKRGLLSDLLSDVKFATSVFHAYAHEWACQVKYNPCFNEMWGLTDGEGLKRFWLYMSPLVSYLRVSTRLHRLLSLQSLADYFLELLMGTTGDWLIRKLNNAEETLQLASDALQLLYSTLNPATPGVVYTSSFLEEQWTLKKSFHANFNQRREDQRKKLGELLCLQDDLDEA</sequence>
<proteinExistence type="predicted"/>
<dbReference type="InterPro" id="IPR041320">
    <property type="entry name" value="CxC1"/>
</dbReference>
<dbReference type="EnsemblFungi" id="PTTG_08822-t43_1">
    <property type="protein sequence ID" value="PTTG_08822-t43_1-p1"/>
    <property type="gene ID" value="PTTG_08822"/>
</dbReference>
<protein>
    <submittedName>
        <fullName evidence="3">CxC1 domain-containing protein</fullName>
    </submittedName>
</protein>
<reference evidence="3" key="4">
    <citation type="submission" date="2025-05" db="UniProtKB">
        <authorList>
            <consortium name="EnsemblFungi"/>
        </authorList>
    </citation>
    <scope>IDENTIFICATION</scope>
    <source>
        <strain evidence="3">isolate 1-1 / race 1 (BBBD)</strain>
    </source>
</reference>
<evidence type="ECO:0000313" key="3">
    <source>
        <dbReference type="EnsemblFungi" id="PTTG_08822-t43_1-p1"/>
    </source>
</evidence>
<evidence type="ECO:0000313" key="4">
    <source>
        <dbReference type="Proteomes" id="UP000005240"/>
    </source>
</evidence>
<reference evidence="2" key="1">
    <citation type="submission" date="2009-11" db="EMBL/GenBank/DDBJ databases">
        <authorList>
            <consortium name="The Broad Institute Genome Sequencing Platform"/>
            <person name="Ward D."/>
            <person name="Feldgarden M."/>
            <person name="Earl A."/>
            <person name="Young S.K."/>
            <person name="Zeng Q."/>
            <person name="Koehrsen M."/>
            <person name="Alvarado L."/>
            <person name="Berlin A."/>
            <person name="Bochicchio J."/>
            <person name="Borenstein D."/>
            <person name="Chapman S.B."/>
            <person name="Chen Z."/>
            <person name="Engels R."/>
            <person name="Freedman E."/>
            <person name="Gellesch M."/>
            <person name="Goldberg J."/>
            <person name="Griggs A."/>
            <person name="Gujja S."/>
            <person name="Heilman E."/>
            <person name="Heiman D."/>
            <person name="Hepburn T."/>
            <person name="Howarth C."/>
            <person name="Jen D."/>
            <person name="Larson L."/>
            <person name="Lewis B."/>
            <person name="Mehta T."/>
            <person name="Park D."/>
            <person name="Pearson M."/>
            <person name="Roberts A."/>
            <person name="Saif S."/>
            <person name="Shea T."/>
            <person name="Shenoy N."/>
            <person name="Sisk P."/>
            <person name="Stolte C."/>
            <person name="Sykes S."/>
            <person name="Thomson T."/>
            <person name="Walk T."/>
            <person name="White J."/>
            <person name="Yandava C."/>
            <person name="Izard J."/>
            <person name="Baranova O.V."/>
            <person name="Blanton J.M."/>
            <person name="Tanner A.C."/>
            <person name="Dewhirst F.E."/>
            <person name="Haas B."/>
            <person name="Nusbaum C."/>
            <person name="Birren B."/>
        </authorList>
    </citation>
    <scope>NUCLEOTIDE SEQUENCE [LARGE SCALE GENOMIC DNA]</scope>
    <source>
        <strain evidence="2">1-1 BBBD Race 1</strain>
    </source>
</reference>
<dbReference type="PANTHER" id="PTHR33096:SF1">
    <property type="entry name" value="CXC1-LIKE CYSTEINE CLUSTER ASSOCIATED WITH KDZ TRANSPOSASES DOMAIN-CONTAINING PROTEIN"/>
    <property type="match status" value="1"/>
</dbReference>
<dbReference type="Proteomes" id="UP000005240">
    <property type="component" value="Unassembled WGS sequence"/>
</dbReference>
<organism evidence="2">
    <name type="scientific">Puccinia triticina (isolate 1-1 / race 1 (BBBD))</name>
    <name type="common">Brown leaf rust fungus</name>
    <dbReference type="NCBI Taxonomy" id="630390"/>
    <lineage>
        <taxon>Eukaryota</taxon>
        <taxon>Fungi</taxon>
        <taxon>Dikarya</taxon>
        <taxon>Basidiomycota</taxon>
        <taxon>Pucciniomycotina</taxon>
        <taxon>Pucciniomycetes</taxon>
        <taxon>Pucciniales</taxon>
        <taxon>Pucciniaceae</taxon>
        <taxon>Puccinia</taxon>
    </lineage>
</organism>
<dbReference type="VEuPathDB" id="FungiDB:PTTG_08822"/>